<feature type="transmembrane region" description="Helical" evidence="2">
    <location>
        <begin position="141"/>
        <end position="157"/>
    </location>
</feature>
<sequence length="350" mass="38105">MSTDNKQSLPAITLAAIGVVYGDIGTSPLYTLRECLSGQFGFGVERDAVFGFLSLIFWLLIFVVSIKYLTFVMRADNAGEGGILTLMSLAGRNTSARTTSMLVIMGLIGGSFFYGEVVITPAISVMSAIEGLEIVAPQLDTWIVPLSIIVLTLLFMIQKHGTAMVGKLFAPIMLTWFLILAGLGLRSIIANPEVLHALNPMWAVHFFLEYKTVSFIALGAVVLSITGVEALYADMGHFGKFPIRLAWFTVVLPSLTLNYFGQGALLLKNPEAIKNPFFLLAPDWALIPLLIIAALATVIASQAVISGVFSLTRQAVRLGYLSPMRIIHTSEMESGQIYIPFVNWMLYVAS</sequence>
<dbReference type="Proteomes" id="UP000250561">
    <property type="component" value="Unassembled WGS sequence"/>
</dbReference>
<keyword evidence="2" id="KW-0472">Membrane</keyword>
<evidence type="ECO:0000256" key="1">
    <source>
        <dbReference type="ARBA" id="ARBA00007019"/>
    </source>
</evidence>
<dbReference type="PANTHER" id="PTHR30540">
    <property type="entry name" value="OSMOTIC STRESS POTASSIUM TRANSPORTER"/>
    <property type="match status" value="1"/>
</dbReference>
<organism evidence="4 5">
    <name type="scientific">Escherichia coli</name>
    <dbReference type="NCBI Taxonomy" id="562"/>
    <lineage>
        <taxon>Bacteria</taxon>
        <taxon>Pseudomonadati</taxon>
        <taxon>Pseudomonadota</taxon>
        <taxon>Gammaproteobacteria</taxon>
        <taxon>Enterobacterales</taxon>
        <taxon>Enterobacteriaceae</taxon>
        <taxon>Escherichia</taxon>
    </lineage>
</organism>
<dbReference type="InterPro" id="IPR053951">
    <property type="entry name" value="K_trans_N"/>
</dbReference>
<evidence type="ECO:0000259" key="3">
    <source>
        <dbReference type="Pfam" id="PF02705"/>
    </source>
</evidence>
<dbReference type="GO" id="GO:0016020">
    <property type="term" value="C:membrane"/>
    <property type="evidence" value="ECO:0007669"/>
    <property type="project" value="InterPro"/>
</dbReference>
<keyword evidence="2" id="KW-0812">Transmembrane</keyword>
<keyword evidence="2" id="KW-1133">Transmembrane helix</keyword>
<proteinExistence type="inferred from homology"/>
<feature type="transmembrane region" description="Helical" evidence="2">
    <location>
        <begin position="245"/>
        <end position="265"/>
    </location>
</feature>
<dbReference type="EMBL" id="UARS01000005">
    <property type="protein sequence ID" value="SPW42404.1"/>
    <property type="molecule type" value="Genomic_DNA"/>
</dbReference>
<feature type="transmembrane region" description="Helical" evidence="2">
    <location>
        <begin position="285"/>
        <end position="311"/>
    </location>
</feature>
<accession>A0A2X1JIN8</accession>
<evidence type="ECO:0000313" key="4">
    <source>
        <dbReference type="EMBL" id="SPW42404.1"/>
    </source>
</evidence>
<dbReference type="Pfam" id="PF02705">
    <property type="entry name" value="K_trans"/>
    <property type="match status" value="1"/>
</dbReference>
<dbReference type="GO" id="GO:0015079">
    <property type="term" value="F:potassium ion transmembrane transporter activity"/>
    <property type="evidence" value="ECO:0007669"/>
    <property type="project" value="InterPro"/>
</dbReference>
<feature type="transmembrane region" description="Helical" evidence="2">
    <location>
        <begin position="169"/>
        <end position="190"/>
    </location>
</feature>
<comment type="similarity">
    <text evidence="1">Belongs to the HAK/KUP transporter (TC 2.A.72) family.</text>
</comment>
<dbReference type="AlphaFoldDB" id="A0A2X1JIN8"/>
<feature type="transmembrane region" description="Helical" evidence="2">
    <location>
        <begin position="48"/>
        <end position="69"/>
    </location>
</feature>
<reference evidence="4 5" key="1">
    <citation type="submission" date="2018-06" db="EMBL/GenBank/DDBJ databases">
        <authorList>
            <consortium name="Pathogen Informatics"/>
            <person name="Doyle S."/>
        </authorList>
    </citation>
    <scope>NUCLEOTIDE SEQUENCE [LARGE SCALE GENOMIC DNA]</scope>
    <source>
        <strain evidence="4 5">NCTC11126</strain>
    </source>
</reference>
<dbReference type="PANTHER" id="PTHR30540:SF79">
    <property type="entry name" value="LOW AFFINITY POTASSIUM TRANSPORT SYSTEM PROTEIN KUP"/>
    <property type="match status" value="1"/>
</dbReference>
<evidence type="ECO:0000313" key="5">
    <source>
        <dbReference type="Proteomes" id="UP000250561"/>
    </source>
</evidence>
<name>A0A2X1JIN8_ECOLX</name>
<protein>
    <submittedName>
        <fullName evidence="4">Kup system potassium uptake protein</fullName>
    </submittedName>
</protein>
<feature type="domain" description="K+ potassium transporter integral membrane" evidence="3">
    <location>
        <begin position="13"/>
        <end position="349"/>
    </location>
</feature>
<evidence type="ECO:0000256" key="2">
    <source>
        <dbReference type="SAM" id="Phobius"/>
    </source>
</evidence>
<feature type="transmembrane region" description="Helical" evidence="2">
    <location>
        <begin position="210"/>
        <end position="233"/>
    </location>
</feature>
<feature type="transmembrane region" description="Helical" evidence="2">
    <location>
        <begin position="102"/>
        <end position="129"/>
    </location>
</feature>
<gene>
    <name evidence="4" type="primary">kup_1</name>
    <name evidence="4" type="ORF">NCTC11126_01901</name>
</gene>
<dbReference type="InterPro" id="IPR003855">
    <property type="entry name" value="K+_transporter"/>
</dbReference>